<dbReference type="Proteomes" id="UP001162164">
    <property type="component" value="Unassembled WGS sequence"/>
</dbReference>
<keyword evidence="2" id="KW-1185">Reference proteome</keyword>
<protein>
    <submittedName>
        <fullName evidence="1">Uncharacterized protein</fullName>
    </submittedName>
</protein>
<evidence type="ECO:0000313" key="1">
    <source>
        <dbReference type="EMBL" id="KAJ8982405.1"/>
    </source>
</evidence>
<dbReference type="EMBL" id="JAPWTJ010000125">
    <property type="protein sequence ID" value="KAJ8982405.1"/>
    <property type="molecule type" value="Genomic_DNA"/>
</dbReference>
<reference evidence="1" key="1">
    <citation type="journal article" date="2023" name="Insect Mol. Biol.">
        <title>Genome sequencing provides insights into the evolution of gene families encoding plant cell wall-degrading enzymes in longhorned beetles.</title>
        <authorList>
            <person name="Shin N.R."/>
            <person name="Okamura Y."/>
            <person name="Kirsch R."/>
            <person name="Pauchet Y."/>
        </authorList>
    </citation>
    <scope>NUCLEOTIDE SEQUENCE</scope>
    <source>
        <strain evidence="1">MMC_N1</strain>
    </source>
</reference>
<name>A0ABQ9JVR1_9CUCU</name>
<comment type="caution">
    <text evidence="1">The sequence shown here is derived from an EMBL/GenBank/DDBJ whole genome shotgun (WGS) entry which is preliminary data.</text>
</comment>
<accession>A0ABQ9JVR1</accession>
<evidence type="ECO:0000313" key="2">
    <source>
        <dbReference type="Proteomes" id="UP001162164"/>
    </source>
</evidence>
<organism evidence="1 2">
    <name type="scientific">Molorchus minor</name>
    <dbReference type="NCBI Taxonomy" id="1323400"/>
    <lineage>
        <taxon>Eukaryota</taxon>
        <taxon>Metazoa</taxon>
        <taxon>Ecdysozoa</taxon>
        <taxon>Arthropoda</taxon>
        <taxon>Hexapoda</taxon>
        <taxon>Insecta</taxon>
        <taxon>Pterygota</taxon>
        <taxon>Neoptera</taxon>
        <taxon>Endopterygota</taxon>
        <taxon>Coleoptera</taxon>
        <taxon>Polyphaga</taxon>
        <taxon>Cucujiformia</taxon>
        <taxon>Chrysomeloidea</taxon>
        <taxon>Cerambycidae</taxon>
        <taxon>Lamiinae</taxon>
        <taxon>Monochamini</taxon>
        <taxon>Molorchus</taxon>
    </lineage>
</organism>
<sequence>MASNHGLDGWNLRRQRLKSKIRQNNDGANDAVVTCILNVLIKVHIVSTIFYEIKKIKNTYVGIIWF</sequence>
<gene>
    <name evidence="1" type="ORF">NQ317_017207</name>
</gene>
<proteinExistence type="predicted"/>